<dbReference type="PANTHER" id="PTHR31987:SF14">
    <property type="entry name" value="PUTATIVE (AFU_ORTHOLOGUE AFUA_6G09910)-RELATED"/>
    <property type="match status" value="1"/>
</dbReference>
<comment type="caution">
    <text evidence="3">The sequence shown here is derived from an EMBL/GenBank/DDBJ whole genome shotgun (WGS) entry which is preliminary data.</text>
</comment>
<dbReference type="PANTHER" id="PTHR31987">
    <property type="entry name" value="GLUTAMINASE A-RELATED"/>
    <property type="match status" value="1"/>
</dbReference>
<feature type="domain" description="Glutaminase A central" evidence="1">
    <location>
        <begin position="265"/>
        <end position="546"/>
    </location>
</feature>
<dbReference type="STRING" id="135208.A0A4Y9ZQ21"/>
<dbReference type="Pfam" id="PF17168">
    <property type="entry name" value="DUF5127"/>
    <property type="match status" value="1"/>
</dbReference>
<evidence type="ECO:0000259" key="1">
    <source>
        <dbReference type="Pfam" id="PF16335"/>
    </source>
</evidence>
<evidence type="ECO:0008006" key="5">
    <source>
        <dbReference type="Google" id="ProtNLM"/>
    </source>
</evidence>
<dbReference type="InterPro" id="IPR012341">
    <property type="entry name" value="6hp_glycosidase-like_sf"/>
</dbReference>
<dbReference type="Gene3D" id="1.50.10.10">
    <property type="match status" value="1"/>
</dbReference>
<dbReference type="Proteomes" id="UP000298061">
    <property type="component" value="Unassembled WGS sequence"/>
</dbReference>
<accession>A0A4Y9ZQ21</accession>
<dbReference type="GO" id="GO:0005975">
    <property type="term" value="P:carbohydrate metabolic process"/>
    <property type="evidence" value="ECO:0007669"/>
    <property type="project" value="InterPro"/>
</dbReference>
<organism evidence="3 4">
    <name type="scientific">Hericium alpestre</name>
    <dbReference type="NCBI Taxonomy" id="135208"/>
    <lineage>
        <taxon>Eukaryota</taxon>
        <taxon>Fungi</taxon>
        <taxon>Dikarya</taxon>
        <taxon>Basidiomycota</taxon>
        <taxon>Agaricomycotina</taxon>
        <taxon>Agaricomycetes</taxon>
        <taxon>Russulales</taxon>
        <taxon>Hericiaceae</taxon>
        <taxon>Hericium</taxon>
    </lineage>
</organism>
<sequence length="557" mass="60865">MGGPVGPQILGWQGYVRVDDITYSFLGDFPDNQIVTNISRTIITPTRTTWTMPAGPMEINVTFFSPIEPGDPIRQSIPFSYLYFEAVSTNGAEHSVQVYSDISAEWSSGNRSEVVQWSTVAGSNSIFHQVFLSEQTTFKEIDQQAEWGTLYYSTKVNSLVTYKVASDQSCRDEFHDKGKLDFGEDTQFRGIASSFPVYAIATDLGAITSTQDSPVVWAIGYTRDPASKYSDASSLINDFLDDFPNAKNRADQLDAKILTAANNVSSDYADLVSLAARQVFGATELTISKGADGNWSTSDVMMFMKNIGESSRNRVNAVEVLYQSFPLFMYVDPTLGGPLLEPLLRFQNSTNYTNPYAAQDIGSSYPVALASNHTHNEGVEQSANMLIMAYAHARATGDGSLAFRYYNLFSRWTDFLIGGSLHPTDQASSDTGDATNLTNLAIKGIIAIKAMSELSMALGRVNDAQQYSANATQLVQQWTSQALSSDKSRLLETYGDASSMTLGYNLFADRWLGTQLVDQSVYNAQTGFFAQISSGNTFGLPTDSSDPGHASSSQSVH</sequence>
<dbReference type="GO" id="GO:0003824">
    <property type="term" value="F:catalytic activity"/>
    <property type="evidence" value="ECO:0007669"/>
    <property type="project" value="UniProtKB-ARBA"/>
</dbReference>
<evidence type="ECO:0000259" key="2">
    <source>
        <dbReference type="Pfam" id="PF17168"/>
    </source>
</evidence>
<dbReference type="OrthoDB" id="3918848at2759"/>
<protein>
    <recommendedName>
        <fullName evidence="5">DUF1793 domain-containing protein</fullName>
    </recommendedName>
</protein>
<feature type="domain" description="Glutaminase A N-terminal" evidence="2">
    <location>
        <begin position="46"/>
        <end position="258"/>
    </location>
</feature>
<dbReference type="Pfam" id="PF16335">
    <property type="entry name" value="GtaA_6_Hairpin"/>
    <property type="match status" value="1"/>
</dbReference>
<dbReference type="EMBL" id="SFCI01001131">
    <property type="protein sequence ID" value="TFY76685.1"/>
    <property type="molecule type" value="Genomic_DNA"/>
</dbReference>
<dbReference type="InterPro" id="IPR008928">
    <property type="entry name" value="6-hairpin_glycosidase_sf"/>
</dbReference>
<evidence type="ECO:0000313" key="3">
    <source>
        <dbReference type="EMBL" id="TFY76685.1"/>
    </source>
</evidence>
<dbReference type="InterPro" id="IPR032514">
    <property type="entry name" value="GtaA_central"/>
</dbReference>
<dbReference type="InterPro" id="IPR052743">
    <property type="entry name" value="Glutaminase_GtaA"/>
</dbReference>
<name>A0A4Y9ZQ21_9AGAM</name>
<keyword evidence="4" id="KW-1185">Reference proteome</keyword>
<evidence type="ECO:0000313" key="4">
    <source>
        <dbReference type="Proteomes" id="UP000298061"/>
    </source>
</evidence>
<dbReference type="AlphaFoldDB" id="A0A4Y9ZQ21"/>
<proteinExistence type="predicted"/>
<dbReference type="SUPFAM" id="SSF48208">
    <property type="entry name" value="Six-hairpin glycosidases"/>
    <property type="match status" value="1"/>
</dbReference>
<dbReference type="InterPro" id="IPR033433">
    <property type="entry name" value="GtaA_N"/>
</dbReference>
<reference evidence="3 4" key="1">
    <citation type="submission" date="2019-02" db="EMBL/GenBank/DDBJ databases">
        <title>Genome sequencing of the rare red list fungi Hericium alpestre (H. flagellum).</title>
        <authorList>
            <person name="Buettner E."/>
            <person name="Kellner H."/>
        </authorList>
    </citation>
    <scope>NUCLEOTIDE SEQUENCE [LARGE SCALE GENOMIC DNA]</scope>
    <source>
        <strain evidence="3 4">DSM 108284</strain>
    </source>
</reference>
<gene>
    <name evidence="3" type="ORF">EWM64_g7329</name>
</gene>